<accession>A0A921RSN4</accession>
<dbReference type="EMBL" id="CM027681">
    <property type="protein sequence ID" value="KAG0545150.1"/>
    <property type="molecule type" value="Genomic_DNA"/>
</dbReference>
<reference evidence="1" key="1">
    <citation type="journal article" date="2019" name="BMC Genomics">
        <title>A new reference genome for Sorghum bicolor reveals high levels of sequence similarity between sweet and grain genotypes: implications for the genetics of sugar metabolism.</title>
        <authorList>
            <person name="Cooper E.A."/>
            <person name="Brenton Z.W."/>
            <person name="Flinn B.S."/>
            <person name="Jenkins J."/>
            <person name="Shu S."/>
            <person name="Flowers D."/>
            <person name="Luo F."/>
            <person name="Wang Y."/>
            <person name="Xia P."/>
            <person name="Barry K."/>
            <person name="Daum C."/>
            <person name="Lipzen A."/>
            <person name="Yoshinaga Y."/>
            <person name="Schmutz J."/>
            <person name="Saski C."/>
            <person name="Vermerris W."/>
            <person name="Kresovich S."/>
        </authorList>
    </citation>
    <scope>NUCLEOTIDE SEQUENCE</scope>
</reference>
<proteinExistence type="predicted"/>
<protein>
    <submittedName>
        <fullName evidence="1">Uncharacterized protein</fullName>
    </submittedName>
</protein>
<dbReference type="Proteomes" id="UP000807115">
    <property type="component" value="Chromosome 2"/>
</dbReference>
<dbReference type="AlphaFoldDB" id="A0A921RSN4"/>
<organism evidence="1 2">
    <name type="scientific">Sorghum bicolor</name>
    <name type="common">Sorghum</name>
    <name type="synonym">Sorghum vulgare</name>
    <dbReference type="NCBI Taxonomy" id="4558"/>
    <lineage>
        <taxon>Eukaryota</taxon>
        <taxon>Viridiplantae</taxon>
        <taxon>Streptophyta</taxon>
        <taxon>Embryophyta</taxon>
        <taxon>Tracheophyta</taxon>
        <taxon>Spermatophyta</taxon>
        <taxon>Magnoliopsida</taxon>
        <taxon>Liliopsida</taxon>
        <taxon>Poales</taxon>
        <taxon>Poaceae</taxon>
        <taxon>PACMAD clade</taxon>
        <taxon>Panicoideae</taxon>
        <taxon>Andropogonodae</taxon>
        <taxon>Andropogoneae</taxon>
        <taxon>Sorghinae</taxon>
        <taxon>Sorghum</taxon>
    </lineage>
</organism>
<evidence type="ECO:0000313" key="1">
    <source>
        <dbReference type="EMBL" id="KAG0545150.1"/>
    </source>
</evidence>
<comment type="caution">
    <text evidence="1">The sequence shown here is derived from an EMBL/GenBank/DDBJ whole genome shotgun (WGS) entry which is preliminary data.</text>
</comment>
<gene>
    <name evidence="1" type="ORF">BDA96_02G336900</name>
</gene>
<name>A0A921RSN4_SORBI</name>
<reference evidence="1" key="2">
    <citation type="submission" date="2020-10" db="EMBL/GenBank/DDBJ databases">
        <authorList>
            <person name="Cooper E.A."/>
            <person name="Brenton Z.W."/>
            <person name="Flinn B.S."/>
            <person name="Jenkins J."/>
            <person name="Shu S."/>
            <person name="Flowers D."/>
            <person name="Luo F."/>
            <person name="Wang Y."/>
            <person name="Xia P."/>
            <person name="Barry K."/>
            <person name="Daum C."/>
            <person name="Lipzen A."/>
            <person name="Yoshinaga Y."/>
            <person name="Schmutz J."/>
            <person name="Saski C."/>
            <person name="Vermerris W."/>
            <person name="Kresovich S."/>
        </authorList>
    </citation>
    <scope>NUCLEOTIDE SEQUENCE</scope>
</reference>
<sequence length="71" mass="7622">MEPTQAHPCTARQLHDLCEASCQVQRASENNITGSLAPQWTVPVSSPHGARISCILLLMHVPGLVFCQAAV</sequence>
<evidence type="ECO:0000313" key="2">
    <source>
        <dbReference type="Proteomes" id="UP000807115"/>
    </source>
</evidence>